<dbReference type="Pfam" id="PF12019">
    <property type="entry name" value="GspH"/>
    <property type="match status" value="1"/>
</dbReference>
<evidence type="ECO:0000256" key="1">
    <source>
        <dbReference type="ARBA" id="ARBA00004377"/>
    </source>
</evidence>
<comment type="similarity">
    <text evidence="9">Belongs to the GSP H family.</text>
</comment>
<dbReference type="NCBIfam" id="TIGR02532">
    <property type="entry name" value="IV_pilin_GFxxxE"/>
    <property type="match status" value="1"/>
</dbReference>
<evidence type="ECO:0000256" key="2">
    <source>
        <dbReference type="ARBA" id="ARBA00021549"/>
    </source>
</evidence>
<dbReference type="GO" id="GO:0015628">
    <property type="term" value="P:protein secretion by the type II secretion system"/>
    <property type="evidence" value="ECO:0007669"/>
    <property type="project" value="InterPro"/>
</dbReference>
<dbReference type="KEGG" id="mhey:H2LOC_011175"/>
<gene>
    <name evidence="13" type="primary">gspH</name>
    <name evidence="13" type="ORF">H2LOC_011175</name>
</gene>
<keyword evidence="14" id="KW-1185">Reference proteome</keyword>
<accession>A0A6B8KGV1</accession>
<dbReference type="InterPro" id="IPR012902">
    <property type="entry name" value="N_methyl_site"/>
</dbReference>
<comment type="subcellular location">
    <subcellularLocation>
        <location evidence="1">Cell inner membrane</location>
        <topology evidence="1">Single-pass membrane protein</topology>
    </subcellularLocation>
</comment>
<dbReference type="Pfam" id="PF07963">
    <property type="entry name" value="N_methyl"/>
    <property type="match status" value="1"/>
</dbReference>
<keyword evidence="4" id="KW-0488">Methylation</keyword>
<dbReference type="Proteomes" id="UP000309061">
    <property type="component" value="Chromosome"/>
</dbReference>
<feature type="domain" description="General secretion pathway GspH" evidence="12">
    <location>
        <begin position="48"/>
        <end position="143"/>
    </location>
</feature>
<evidence type="ECO:0000256" key="11">
    <source>
        <dbReference type="SAM" id="Phobius"/>
    </source>
</evidence>
<dbReference type="AlphaFoldDB" id="A0A6B8KGV1"/>
<protein>
    <recommendedName>
        <fullName evidence="2">Type II secretion system protein H</fullName>
    </recommendedName>
    <alternativeName>
        <fullName evidence="10">General secretion pathway protein H</fullName>
    </alternativeName>
</protein>
<evidence type="ECO:0000259" key="12">
    <source>
        <dbReference type="Pfam" id="PF12019"/>
    </source>
</evidence>
<sequence>MRRFRRHSARAGFTLLETLAVLAIFALIMGVSTPLLRPAPGGLQLQAAARRLCATMRDARARAIAGNSEFAVSFNLARKSYWTPVVAETFLPPQAQMDLKIAEARRRGANEGDILFFPGGSSTGGEVTLSLGGRAAIVDVNWLTGAARCEVS</sequence>
<feature type="transmembrane region" description="Helical" evidence="11">
    <location>
        <begin position="12"/>
        <end position="36"/>
    </location>
</feature>
<evidence type="ECO:0000256" key="7">
    <source>
        <dbReference type="ARBA" id="ARBA00022989"/>
    </source>
</evidence>
<evidence type="ECO:0000313" key="13">
    <source>
        <dbReference type="EMBL" id="QGM46211.1"/>
    </source>
</evidence>
<dbReference type="InterPro" id="IPR022346">
    <property type="entry name" value="T2SS_GspH"/>
</dbReference>
<dbReference type="InterPro" id="IPR045584">
    <property type="entry name" value="Pilin-like"/>
</dbReference>
<reference evidence="13 14" key="1">
    <citation type="submission" date="2019-11" db="EMBL/GenBank/DDBJ databases">
        <title>The genome sequence of Methylocystis heyeri.</title>
        <authorList>
            <person name="Oshkin I.Y."/>
            <person name="Miroshnikov K."/>
            <person name="Dedysh S.N."/>
        </authorList>
    </citation>
    <scope>NUCLEOTIDE SEQUENCE [LARGE SCALE GENOMIC DNA]</scope>
    <source>
        <strain evidence="13 14">H2</strain>
    </source>
</reference>
<evidence type="ECO:0000313" key="14">
    <source>
        <dbReference type="Proteomes" id="UP000309061"/>
    </source>
</evidence>
<dbReference type="GO" id="GO:0015627">
    <property type="term" value="C:type II protein secretion system complex"/>
    <property type="evidence" value="ECO:0007669"/>
    <property type="project" value="InterPro"/>
</dbReference>
<name>A0A6B8KGV1_9HYPH</name>
<dbReference type="SUPFAM" id="SSF54523">
    <property type="entry name" value="Pili subunits"/>
    <property type="match status" value="1"/>
</dbReference>
<evidence type="ECO:0000256" key="9">
    <source>
        <dbReference type="ARBA" id="ARBA00025772"/>
    </source>
</evidence>
<keyword evidence="8 11" id="KW-0472">Membrane</keyword>
<evidence type="ECO:0000256" key="10">
    <source>
        <dbReference type="ARBA" id="ARBA00030775"/>
    </source>
</evidence>
<dbReference type="OrthoDB" id="8481584at2"/>
<dbReference type="GO" id="GO:0005886">
    <property type="term" value="C:plasma membrane"/>
    <property type="evidence" value="ECO:0007669"/>
    <property type="project" value="UniProtKB-SubCell"/>
</dbReference>
<keyword evidence="6 11" id="KW-0812">Transmembrane</keyword>
<dbReference type="EMBL" id="CP046052">
    <property type="protein sequence ID" value="QGM46211.1"/>
    <property type="molecule type" value="Genomic_DNA"/>
</dbReference>
<proteinExistence type="inferred from homology"/>
<evidence type="ECO:0000256" key="8">
    <source>
        <dbReference type="ARBA" id="ARBA00023136"/>
    </source>
</evidence>
<evidence type="ECO:0000256" key="6">
    <source>
        <dbReference type="ARBA" id="ARBA00022692"/>
    </source>
</evidence>
<dbReference type="RefSeq" id="WP_136496465.1">
    <property type="nucleotide sequence ID" value="NZ_CP046052.1"/>
</dbReference>
<organism evidence="13 14">
    <name type="scientific">Methylocystis heyeri</name>
    <dbReference type="NCBI Taxonomy" id="391905"/>
    <lineage>
        <taxon>Bacteria</taxon>
        <taxon>Pseudomonadati</taxon>
        <taxon>Pseudomonadota</taxon>
        <taxon>Alphaproteobacteria</taxon>
        <taxon>Hyphomicrobiales</taxon>
        <taxon>Methylocystaceae</taxon>
        <taxon>Methylocystis</taxon>
    </lineage>
</organism>
<evidence type="ECO:0000256" key="3">
    <source>
        <dbReference type="ARBA" id="ARBA00022475"/>
    </source>
</evidence>
<evidence type="ECO:0000256" key="5">
    <source>
        <dbReference type="ARBA" id="ARBA00022519"/>
    </source>
</evidence>
<keyword evidence="3" id="KW-1003">Cell membrane</keyword>
<keyword evidence="7 11" id="KW-1133">Transmembrane helix</keyword>
<evidence type="ECO:0000256" key="4">
    <source>
        <dbReference type="ARBA" id="ARBA00022481"/>
    </source>
</evidence>
<keyword evidence="5" id="KW-0997">Cell inner membrane</keyword>